<keyword evidence="2" id="KW-1185">Reference proteome</keyword>
<accession>A0ABY6CNX6</accession>
<protein>
    <recommendedName>
        <fullName evidence="3">Four helix bundle protein</fullName>
    </recommendedName>
</protein>
<evidence type="ECO:0008006" key="3">
    <source>
        <dbReference type="Google" id="ProtNLM"/>
    </source>
</evidence>
<evidence type="ECO:0000313" key="2">
    <source>
        <dbReference type="Proteomes" id="UP001065174"/>
    </source>
</evidence>
<dbReference type="EMBL" id="CP106679">
    <property type="protein sequence ID" value="UXP31163.1"/>
    <property type="molecule type" value="Genomic_DNA"/>
</dbReference>
<organism evidence="1 2">
    <name type="scientific">Reichenbachiella agarivorans</name>
    <dbReference type="NCBI Taxonomy" id="2979464"/>
    <lineage>
        <taxon>Bacteria</taxon>
        <taxon>Pseudomonadati</taxon>
        <taxon>Bacteroidota</taxon>
        <taxon>Cytophagia</taxon>
        <taxon>Cytophagales</taxon>
        <taxon>Reichenbachiellaceae</taxon>
        <taxon>Reichenbachiella</taxon>
    </lineage>
</organism>
<reference evidence="1" key="1">
    <citation type="submission" date="2022-09" db="EMBL/GenBank/DDBJ databases">
        <title>Comparative genomics and taxonomic characterization of three novel marine species of genus Reichenbachiella exhibiting antioxidant and polysaccharide degradation activities.</title>
        <authorList>
            <person name="Muhammad N."/>
            <person name="Lee Y.-J."/>
            <person name="Ko J."/>
            <person name="Kim S.-G."/>
        </authorList>
    </citation>
    <scope>NUCLEOTIDE SEQUENCE</scope>
    <source>
        <strain evidence="1">BKB1-1</strain>
    </source>
</reference>
<gene>
    <name evidence="1" type="ORF">N6H18_12470</name>
</gene>
<dbReference type="Proteomes" id="UP001065174">
    <property type="component" value="Chromosome"/>
</dbReference>
<sequence length="161" mass="18563">MTKSEYEIAPENHAIYQKGIEIYDLVSRVCAMLPTDNVTLQEVRTMMLSDALQLSSKVEAAQGAELYDLKMEAATMIRKSAKDLLVQNHALTYHGFKDAQYFDLIRDGVEEYRLLFIEWVRGFDKSNYITDRWGLFNPPGVDPNDQIHEESISFDAEDYLK</sequence>
<proteinExistence type="predicted"/>
<evidence type="ECO:0000313" key="1">
    <source>
        <dbReference type="EMBL" id="UXP31163.1"/>
    </source>
</evidence>
<name>A0ABY6CNX6_9BACT</name>
<dbReference type="RefSeq" id="WP_262308605.1">
    <property type="nucleotide sequence ID" value="NZ_CP106679.1"/>
</dbReference>